<sequence>MRKLSFFLSVFLLGIVFHGFSQTTASTATTPTTATSSTDFYAGKWEIVIAGTPNGDSKMVADLIRKDGKLTGQLTNTADPSAEKIPLTSVVEGGDKLALGFNAQGYDLTIDLTKVDNDNLKGSMMNFDTTAKRVK</sequence>
<evidence type="ECO:0000256" key="1">
    <source>
        <dbReference type="SAM" id="SignalP"/>
    </source>
</evidence>
<evidence type="ECO:0000313" key="3">
    <source>
        <dbReference type="Proteomes" id="UP000436006"/>
    </source>
</evidence>
<evidence type="ECO:0000313" key="2">
    <source>
        <dbReference type="EMBL" id="MVM30942.1"/>
    </source>
</evidence>
<keyword evidence="1" id="KW-0732">Signal</keyword>
<gene>
    <name evidence="2" type="ORF">GO755_12945</name>
</gene>
<keyword evidence="3" id="KW-1185">Reference proteome</keyword>
<dbReference type="AlphaFoldDB" id="A0A7K1SAT4"/>
<dbReference type="EMBL" id="WPIN01000004">
    <property type="protein sequence ID" value="MVM30942.1"/>
    <property type="molecule type" value="Genomic_DNA"/>
</dbReference>
<feature type="signal peptide" evidence="1">
    <location>
        <begin position="1"/>
        <end position="21"/>
    </location>
</feature>
<accession>A0A7K1SAT4</accession>
<reference evidence="2 3" key="1">
    <citation type="submission" date="2019-12" db="EMBL/GenBank/DDBJ databases">
        <title>Spirosoma sp. HMF4905 genome sequencing and assembly.</title>
        <authorList>
            <person name="Kang H."/>
            <person name="Cha I."/>
            <person name="Kim H."/>
            <person name="Joh K."/>
        </authorList>
    </citation>
    <scope>NUCLEOTIDE SEQUENCE [LARGE SCALE GENOMIC DNA]</scope>
    <source>
        <strain evidence="2 3">HMF4905</strain>
    </source>
</reference>
<dbReference type="Proteomes" id="UP000436006">
    <property type="component" value="Unassembled WGS sequence"/>
</dbReference>
<feature type="chain" id="PRO_5029492704" evidence="1">
    <location>
        <begin position="22"/>
        <end position="135"/>
    </location>
</feature>
<name>A0A7K1SAT4_9BACT</name>
<comment type="caution">
    <text evidence="2">The sequence shown here is derived from an EMBL/GenBank/DDBJ whole genome shotgun (WGS) entry which is preliminary data.</text>
</comment>
<dbReference type="RefSeq" id="WP_157585349.1">
    <property type="nucleotide sequence ID" value="NZ_WPIN01000004.1"/>
</dbReference>
<proteinExistence type="predicted"/>
<organism evidence="2 3">
    <name type="scientific">Spirosoma arboris</name>
    <dbReference type="NCBI Taxonomy" id="2682092"/>
    <lineage>
        <taxon>Bacteria</taxon>
        <taxon>Pseudomonadati</taxon>
        <taxon>Bacteroidota</taxon>
        <taxon>Cytophagia</taxon>
        <taxon>Cytophagales</taxon>
        <taxon>Cytophagaceae</taxon>
        <taxon>Spirosoma</taxon>
    </lineage>
</organism>
<protein>
    <submittedName>
        <fullName evidence="2">Uncharacterized protein</fullName>
    </submittedName>
</protein>